<protein>
    <recommendedName>
        <fullName evidence="2">VanZ-like domain-containing protein</fullName>
    </recommendedName>
</protein>
<gene>
    <name evidence="3" type="ORF">ENKNEFLB_03942</name>
</gene>
<evidence type="ECO:0000313" key="4">
    <source>
        <dbReference type="Proteomes" id="UP000679307"/>
    </source>
</evidence>
<evidence type="ECO:0000256" key="1">
    <source>
        <dbReference type="SAM" id="Phobius"/>
    </source>
</evidence>
<keyword evidence="1" id="KW-0812">Transmembrane</keyword>
<dbReference type="RefSeq" id="WP_214056900.1">
    <property type="nucleotide sequence ID" value="NZ_BAAAHS010000103.1"/>
</dbReference>
<evidence type="ECO:0000259" key="2">
    <source>
        <dbReference type="Pfam" id="PF04892"/>
    </source>
</evidence>
<dbReference type="Pfam" id="PF04892">
    <property type="entry name" value="VanZ"/>
    <property type="match status" value="1"/>
</dbReference>
<organism evidence="3 4">
    <name type="scientific">Nocardioides aquaticus</name>
    <dbReference type="NCBI Taxonomy" id="160826"/>
    <lineage>
        <taxon>Bacteria</taxon>
        <taxon>Bacillati</taxon>
        <taxon>Actinomycetota</taxon>
        <taxon>Actinomycetes</taxon>
        <taxon>Propionibacteriales</taxon>
        <taxon>Nocardioidaceae</taxon>
        <taxon>Nocardioides</taxon>
    </lineage>
</organism>
<accession>A0ABX8EN44</accession>
<feature type="transmembrane region" description="Helical" evidence="1">
    <location>
        <begin position="82"/>
        <end position="99"/>
    </location>
</feature>
<dbReference type="EMBL" id="CP075371">
    <property type="protein sequence ID" value="QVT81532.1"/>
    <property type="molecule type" value="Genomic_DNA"/>
</dbReference>
<feature type="transmembrane region" description="Helical" evidence="1">
    <location>
        <begin position="60"/>
        <end position="77"/>
    </location>
</feature>
<evidence type="ECO:0000313" key="3">
    <source>
        <dbReference type="EMBL" id="QVT81532.1"/>
    </source>
</evidence>
<proteinExistence type="predicted"/>
<feature type="transmembrane region" description="Helical" evidence="1">
    <location>
        <begin position="119"/>
        <end position="137"/>
    </location>
</feature>
<reference evidence="3 4" key="1">
    <citation type="submission" date="2021-05" db="EMBL/GenBank/DDBJ databases">
        <title>Complete genome of Nocardioides aquaticus KCTC 9944T isolated from meromictic and hypersaline Ekho Lake, Antarctica.</title>
        <authorList>
            <person name="Hwang K."/>
            <person name="Kim K.M."/>
            <person name="Choe H."/>
        </authorList>
    </citation>
    <scope>NUCLEOTIDE SEQUENCE [LARGE SCALE GENOMIC DNA]</scope>
    <source>
        <strain evidence="3 4">KCTC 9944</strain>
    </source>
</reference>
<feature type="transmembrane region" description="Helical" evidence="1">
    <location>
        <begin position="7"/>
        <end position="24"/>
    </location>
</feature>
<feature type="domain" description="VanZ-like" evidence="2">
    <location>
        <begin position="13"/>
        <end position="129"/>
    </location>
</feature>
<dbReference type="InterPro" id="IPR006976">
    <property type="entry name" value="VanZ-like"/>
</dbReference>
<keyword evidence="4" id="KW-1185">Reference proteome</keyword>
<dbReference type="Proteomes" id="UP000679307">
    <property type="component" value="Chromosome"/>
</dbReference>
<keyword evidence="1" id="KW-0472">Membrane</keyword>
<keyword evidence="1" id="KW-1133">Transmembrane helix</keyword>
<sequence length="153" mass="17216">MFHRHPFLSLVTFAYLGFVAWLTLTPDLAERDEWGLVLRVVDRLQRYEELSWLTYDRAEALANVALFVPVGLFFLLLVGTRFWWVAFGLGIAMTLAIETAQRSIPGRVPDPRDLLTNTAGTVIGVVVGVVLTAPATLRRARRRRDAPVRGSRP</sequence>
<name>A0ABX8EN44_9ACTN</name>